<dbReference type="Gene3D" id="2.60.450.10">
    <property type="entry name" value="Lipopolysaccharide (LPS) transport protein A like domain"/>
    <property type="match status" value="1"/>
</dbReference>
<dbReference type="Pfam" id="PF04453">
    <property type="entry name" value="LptD"/>
    <property type="match status" value="1"/>
</dbReference>
<comment type="caution">
    <text evidence="8">The sequence shown here is derived from an EMBL/GenBank/DDBJ whole genome shotgun (WGS) entry which is preliminary data.</text>
</comment>
<dbReference type="AlphaFoldDB" id="A0A370DPT4"/>
<dbReference type="GO" id="GO:0009279">
    <property type="term" value="C:cell outer membrane"/>
    <property type="evidence" value="ECO:0007669"/>
    <property type="project" value="UniProtKB-SubCell"/>
</dbReference>
<reference evidence="8 9" key="1">
    <citation type="journal article" date="2018" name="ISME J.">
        <title>Endosymbiont genomes yield clues of tubeworm success.</title>
        <authorList>
            <person name="Li Y."/>
            <person name="Liles M.R."/>
            <person name="Halanych K.M."/>
        </authorList>
    </citation>
    <scope>NUCLEOTIDE SEQUENCE [LARGE SCALE GENOMIC DNA]</scope>
    <source>
        <strain evidence="8">A1462</strain>
    </source>
</reference>
<accession>A0A370DPT4</accession>
<keyword evidence="1 4" id="KW-0732">Signal</keyword>
<organism evidence="8 9">
    <name type="scientific">endosymbiont of Escarpia spicata</name>
    <dbReference type="NCBI Taxonomy" id="2200908"/>
    <lineage>
        <taxon>Bacteria</taxon>
        <taxon>Pseudomonadati</taxon>
        <taxon>Pseudomonadota</taxon>
        <taxon>Gammaproteobacteria</taxon>
        <taxon>sulfur-oxidizing symbionts</taxon>
    </lineage>
</organism>
<evidence type="ECO:0000256" key="2">
    <source>
        <dbReference type="ARBA" id="ARBA00023136"/>
    </source>
</evidence>
<feature type="signal peptide" evidence="4">
    <location>
        <begin position="1"/>
        <end position="25"/>
    </location>
</feature>
<evidence type="ECO:0000259" key="7">
    <source>
        <dbReference type="Pfam" id="PF19838"/>
    </source>
</evidence>
<comment type="caution">
    <text evidence="4">Lacks conserved residue(s) required for the propagation of feature annotation.</text>
</comment>
<evidence type="ECO:0000259" key="6">
    <source>
        <dbReference type="Pfam" id="PF04453"/>
    </source>
</evidence>
<comment type="function">
    <text evidence="4">Together with LptE, is involved in the assembly of lipopolysaccharide (LPS) at the surface of the outer membrane.</text>
</comment>
<comment type="subcellular location">
    <subcellularLocation>
        <location evidence="4">Cell outer membrane</location>
    </subcellularLocation>
</comment>
<dbReference type="HAMAP" id="MF_01411">
    <property type="entry name" value="LPS_assembly_LptD"/>
    <property type="match status" value="1"/>
</dbReference>
<evidence type="ECO:0000256" key="4">
    <source>
        <dbReference type="HAMAP-Rule" id="MF_01411"/>
    </source>
</evidence>
<keyword evidence="3 4" id="KW-0998">Cell outer membrane</keyword>
<evidence type="ECO:0000259" key="5">
    <source>
        <dbReference type="Pfam" id="PF03968"/>
    </source>
</evidence>
<protein>
    <recommendedName>
        <fullName evidence="4">LPS-assembly protein LptD</fullName>
    </recommendedName>
</protein>
<feature type="domain" description="LptD C-terminal" evidence="6">
    <location>
        <begin position="309"/>
        <end position="671"/>
    </location>
</feature>
<evidence type="ECO:0000313" key="8">
    <source>
        <dbReference type="EMBL" id="RDH86868.1"/>
    </source>
</evidence>
<dbReference type="GO" id="GO:1990351">
    <property type="term" value="C:transporter complex"/>
    <property type="evidence" value="ECO:0007669"/>
    <property type="project" value="TreeGrafter"/>
</dbReference>
<evidence type="ECO:0000256" key="3">
    <source>
        <dbReference type="ARBA" id="ARBA00023237"/>
    </source>
</evidence>
<gene>
    <name evidence="4" type="primary">lptD</name>
    <name evidence="8" type="ORF">DIZ78_07710</name>
</gene>
<comment type="subunit">
    <text evidence="4">Component of the lipopolysaccharide transport and assembly complex. Interacts with LptE and LptA.</text>
</comment>
<feature type="chain" id="PRO_5017095297" description="LPS-assembly protein LptD" evidence="4">
    <location>
        <begin position="26"/>
        <end position="755"/>
    </location>
</feature>
<proteinExistence type="inferred from homology"/>
<evidence type="ECO:0000313" key="9">
    <source>
        <dbReference type="Proteomes" id="UP000254771"/>
    </source>
</evidence>
<dbReference type="Proteomes" id="UP000254771">
    <property type="component" value="Unassembled WGS sequence"/>
</dbReference>
<sequence precursor="true">MNRLSLRHLHIWPVPLLLITAPALAADNGGGDLRIDRGLNWEYCDPATTRERPALPLEAGQPGSTQVEADAAMLDQINNHTHFFGGVQVRQDEHYLEADHAYYQRDTRQIELDGNIYIEKPGLRVSGKEGQVELDKNQGWLTEAEFRLPERNARGSAGRVDIESKTLSHYDDVFYTTCRPGASDWNIEAETLDINMDEGWGVARNAKLRFGGVPVFYTPYFSFPVDDRRKSGFLLPSIGSSSRGGGEFSIPYYLNLAPDYDATITPRLMSKRGLMLGGEFRFLSENQKGIFTGEILPNDGDADIDRPSTRGAFNIRHNSWLASGLTTTIDAGYVSDKEYLTDFGKGLAITSSRHIEQRGDINYTIGDWSLLGRLQDFQTVDKDIARIDYPYSRLPQLLASYQHSLDEMGLDLSLEAEYVYFDHVEQVRGHRVAISPYLSLPLRRSWGHLTPRVGLNYANYQLSNMDAGDNSAPSRMAPTLSLDSGLILERDSNWFGSAATHTLEPRLHYLYAPYEDQSDTPNFDSSELDFTFSSLFRDNRFSGRDRIGDANQITLALTSRLLESDSGRERFRASLGQILYFEDRKVQLSGTDVTATSTSSVVAELSSRLDSNWSSSATLRWDPHLEGGRMDKGKFALRYNTPAGQLLNFDYNYTRESIEDINVSAYWPISHKYTLLGVWKHSMLFERDMNQILGMEYSGHCCWKLRALLQRFVTDADAEADTSFMIQLELTGLGALGDNIQDTLEESIYGYQSGN</sequence>
<dbReference type="Pfam" id="PF19838">
    <property type="entry name" value="LptD_2"/>
    <property type="match status" value="1"/>
</dbReference>
<comment type="similarity">
    <text evidence="4">Belongs to the LptD family.</text>
</comment>
<dbReference type="GO" id="GO:0015920">
    <property type="term" value="P:lipopolysaccharide transport"/>
    <property type="evidence" value="ECO:0007669"/>
    <property type="project" value="InterPro"/>
</dbReference>
<name>A0A370DPT4_9GAMM</name>
<dbReference type="GO" id="GO:0043165">
    <property type="term" value="P:Gram-negative-bacterium-type cell outer membrane assembly"/>
    <property type="evidence" value="ECO:0007669"/>
    <property type="project" value="UniProtKB-UniRule"/>
</dbReference>
<dbReference type="PANTHER" id="PTHR30189">
    <property type="entry name" value="LPS-ASSEMBLY PROTEIN"/>
    <property type="match status" value="1"/>
</dbReference>
<feature type="domain" description="LPS-assembly protein LptD central" evidence="7">
    <location>
        <begin position="202"/>
        <end position="283"/>
    </location>
</feature>
<evidence type="ECO:0000256" key="1">
    <source>
        <dbReference type="ARBA" id="ARBA00022729"/>
    </source>
</evidence>
<dbReference type="InterPro" id="IPR045659">
    <property type="entry name" value="LptD_2"/>
</dbReference>
<dbReference type="InterPro" id="IPR007543">
    <property type="entry name" value="LptD_C"/>
</dbReference>
<dbReference type="Pfam" id="PF03968">
    <property type="entry name" value="LptD_N"/>
    <property type="match status" value="1"/>
</dbReference>
<keyword evidence="2 4" id="KW-0472">Membrane</keyword>
<feature type="domain" description="Organic solvent tolerance-like N-terminal" evidence="5">
    <location>
        <begin position="66"/>
        <end position="199"/>
    </location>
</feature>
<dbReference type="InterPro" id="IPR005653">
    <property type="entry name" value="OstA-like_N"/>
</dbReference>
<dbReference type="InterPro" id="IPR020889">
    <property type="entry name" value="LipoPS_assembly_LptD"/>
</dbReference>
<dbReference type="EMBL" id="QFXE01000008">
    <property type="protein sequence ID" value="RDH86868.1"/>
    <property type="molecule type" value="Genomic_DNA"/>
</dbReference>
<dbReference type="InterPro" id="IPR050218">
    <property type="entry name" value="LptD"/>
</dbReference>
<dbReference type="PANTHER" id="PTHR30189:SF1">
    <property type="entry name" value="LPS-ASSEMBLY PROTEIN LPTD"/>
    <property type="match status" value="1"/>
</dbReference>
<keyword evidence="9" id="KW-1185">Reference proteome</keyword>